<dbReference type="Pfam" id="PF13416">
    <property type="entry name" value="SBP_bac_8"/>
    <property type="match status" value="1"/>
</dbReference>
<gene>
    <name evidence="2" type="ORF">HZZ10_01555</name>
</gene>
<keyword evidence="1" id="KW-0732">Signal</keyword>
<evidence type="ECO:0000313" key="3">
    <source>
        <dbReference type="Proteomes" id="UP000561011"/>
    </source>
</evidence>
<dbReference type="PANTHER" id="PTHR43649">
    <property type="entry name" value="ARABINOSE-BINDING PROTEIN-RELATED"/>
    <property type="match status" value="1"/>
</dbReference>
<dbReference type="Proteomes" id="UP000561011">
    <property type="component" value="Unassembled WGS sequence"/>
</dbReference>
<name>A0A853ENM7_9MICO</name>
<keyword evidence="3" id="KW-1185">Reference proteome</keyword>
<feature type="signal peptide" evidence="1">
    <location>
        <begin position="1"/>
        <end position="25"/>
    </location>
</feature>
<dbReference type="SUPFAM" id="SSF53850">
    <property type="entry name" value="Periplasmic binding protein-like II"/>
    <property type="match status" value="1"/>
</dbReference>
<evidence type="ECO:0000313" key="2">
    <source>
        <dbReference type="EMBL" id="NYS92225.1"/>
    </source>
</evidence>
<dbReference type="RefSeq" id="WP_179912147.1">
    <property type="nucleotide sequence ID" value="NZ_JACBYE010000002.1"/>
</dbReference>
<dbReference type="PROSITE" id="PS51257">
    <property type="entry name" value="PROKAR_LIPOPROTEIN"/>
    <property type="match status" value="1"/>
</dbReference>
<dbReference type="PANTHER" id="PTHR43649:SF14">
    <property type="entry name" value="BLR3389 PROTEIN"/>
    <property type="match status" value="1"/>
</dbReference>
<accession>A0A853ENM7</accession>
<proteinExistence type="predicted"/>
<organism evidence="2 3">
    <name type="scientific">Sanguibacter inulinus</name>
    <dbReference type="NCBI Taxonomy" id="60922"/>
    <lineage>
        <taxon>Bacteria</taxon>
        <taxon>Bacillati</taxon>
        <taxon>Actinomycetota</taxon>
        <taxon>Actinomycetes</taxon>
        <taxon>Micrococcales</taxon>
        <taxon>Sanguibacteraceae</taxon>
        <taxon>Sanguibacter</taxon>
    </lineage>
</organism>
<sequence>MNLVFARTVAAGAAATLALTLAACGSDGGAQDAPVVSQVSGDSYDGPPVELSFWNGFTGADGAYFDAMVDSFNAANPNVTVKVTTSEWGDFYQKLPVAVESGNGPDVALMHMDQVSTQAAQGALIGLDAVASDLGLEEDDFAEAVWAGGVYDGARYGIPLDVHMHGLYYNKDVLRAAGLDPEAPATTGEELLEHLEVLKAQGVQGMWIDSTGWMRTWFTALQAQWGGQAVSDDGRTVTWDDESGVKALTWLTDLVRKGYSPENVGQDGYWKAFADGQNAYVIGGIWEQSNPTFEAIDWGVAPLPVIGDTAATWGSSHQLTATKQVADDANKLAAAAYFINSMSKDSIVWAQANQVPARASVRESAEFAAIPGMDVFGPMIDTTVLPQNFPGLPDALGKLEEGINAALLLTTEPQAALEASAAEAQLIVDRNQKKFGY</sequence>
<evidence type="ECO:0000256" key="1">
    <source>
        <dbReference type="SAM" id="SignalP"/>
    </source>
</evidence>
<dbReference type="InterPro" id="IPR006059">
    <property type="entry name" value="SBP"/>
</dbReference>
<dbReference type="Gene3D" id="3.40.190.10">
    <property type="entry name" value="Periplasmic binding protein-like II"/>
    <property type="match status" value="1"/>
</dbReference>
<comment type="caution">
    <text evidence="2">The sequence shown here is derived from an EMBL/GenBank/DDBJ whole genome shotgun (WGS) entry which is preliminary data.</text>
</comment>
<dbReference type="AlphaFoldDB" id="A0A853ENM7"/>
<reference evidence="2 3" key="1">
    <citation type="submission" date="2020-07" db="EMBL/GenBank/DDBJ databases">
        <title>MOT database genomes.</title>
        <authorList>
            <person name="Joseph S."/>
            <person name="Aduse-Opoku J."/>
            <person name="Hashim A."/>
            <person name="Wade W."/>
            <person name="Curtis M."/>
        </authorList>
    </citation>
    <scope>NUCLEOTIDE SEQUENCE [LARGE SCALE GENOMIC DNA]</scope>
    <source>
        <strain evidence="2 3">DSM 100099</strain>
    </source>
</reference>
<dbReference type="EMBL" id="JACBYE010000002">
    <property type="protein sequence ID" value="NYS92225.1"/>
    <property type="molecule type" value="Genomic_DNA"/>
</dbReference>
<protein>
    <submittedName>
        <fullName evidence="2">Extracellular solute-binding protein</fullName>
    </submittedName>
</protein>
<feature type="chain" id="PRO_5038875671" evidence="1">
    <location>
        <begin position="26"/>
        <end position="437"/>
    </location>
</feature>
<dbReference type="InterPro" id="IPR050490">
    <property type="entry name" value="Bact_solute-bd_prot1"/>
</dbReference>